<protein>
    <recommendedName>
        <fullName evidence="3">Reverse transcriptase domain-containing protein</fullName>
    </recommendedName>
</protein>
<reference evidence="2" key="1">
    <citation type="submission" date="2015-11" db="EMBL/GenBank/DDBJ databases">
        <title>De novo transcriptome assembly of four potential Pierce s Disease insect vectors from Arizona vineyards.</title>
        <authorList>
            <person name="Tassone E.E."/>
        </authorList>
    </citation>
    <scope>NUCLEOTIDE SEQUENCE</scope>
</reference>
<accession>A0A1B6G5T1</accession>
<dbReference type="EMBL" id="GECZ01011980">
    <property type="protein sequence ID" value="JAS57789.1"/>
    <property type="molecule type" value="Transcribed_RNA"/>
</dbReference>
<dbReference type="PANTHER" id="PTHR33332">
    <property type="entry name" value="REVERSE TRANSCRIPTASE DOMAIN-CONTAINING PROTEIN"/>
    <property type="match status" value="1"/>
</dbReference>
<feature type="transmembrane region" description="Helical" evidence="1">
    <location>
        <begin position="84"/>
        <end position="103"/>
    </location>
</feature>
<keyword evidence="1" id="KW-0472">Membrane</keyword>
<sequence>IKVNADKCEAISFTRSRRQGDGHFLAIDGVRVPWKTTVKYLGVLLDRRLTLTPHVDRVCNLANVGLKSLRPLLCSRKLPIRTKLLLYTALLRPVLTYAAPAWYHLACQTARKKILSVQSKSLRQATSSPWFVRNSVIRDSAQIPTIRTFIDGQTARLQQTSEETPWEHIRDLLQQEVPQLRPQMLD</sequence>
<name>A0A1B6G5T1_9HEMI</name>
<proteinExistence type="predicted"/>
<feature type="non-terminal residue" evidence="2">
    <location>
        <position position="1"/>
    </location>
</feature>
<keyword evidence="1" id="KW-0812">Transmembrane</keyword>
<dbReference type="AlphaFoldDB" id="A0A1B6G5T1"/>
<gene>
    <name evidence="2" type="ORF">g.12834</name>
</gene>
<evidence type="ECO:0000313" key="2">
    <source>
        <dbReference type="EMBL" id="JAS57789.1"/>
    </source>
</evidence>
<evidence type="ECO:0000256" key="1">
    <source>
        <dbReference type="SAM" id="Phobius"/>
    </source>
</evidence>
<keyword evidence="1" id="KW-1133">Transmembrane helix</keyword>
<evidence type="ECO:0008006" key="3">
    <source>
        <dbReference type="Google" id="ProtNLM"/>
    </source>
</evidence>
<organism evidence="2">
    <name type="scientific">Cuerna arida</name>
    <dbReference type="NCBI Taxonomy" id="1464854"/>
    <lineage>
        <taxon>Eukaryota</taxon>
        <taxon>Metazoa</taxon>
        <taxon>Ecdysozoa</taxon>
        <taxon>Arthropoda</taxon>
        <taxon>Hexapoda</taxon>
        <taxon>Insecta</taxon>
        <taxon>Pterygota</taxon>
        <taxon>Neoptera</taxon>
        <taxon>Paraneoptera</taxon>
        <taxon>Hemiptera</taxon>
        <taxon>Auchenorrhyncha</taxon>
        <taxon>Membracoidea</taxon>
        <taxon>Cicadellidae</taxon>
        <taxon>Cicadellinae</taxon>
        <taxon>Proconiini</taxon>
        <taxon>Cuerna</taxon>
    </lineage>
</organism>